<dbReference type="SUPFAM" id="SSF57889">
    <property type="entry name" value="Cysteine-rich domain"/>
    <property type="match status" value="1"/>
</dbReference>
<dbReference type="SMART" id="SM00133">
    <property type="entry name" value="S_TK_X"/>
    <property type="match status" value="1"/>
</dbReference>
<dbReference type="GO" id="GO:0005524">
    <property type="term" value="F:ATP binding"/>
    <property type="evidence" value="ECO:0007669"/>
    <property type="project" value="UniProtKB-UniRule"/>
</dbReference>
<dbReference type="InterPro" id="IPR008271">
    <property type="entry name" value="Ser/Thr_kinase_AS"/>
</dbReference>
<feature type="region of interest" description="Disordered" evidence="17">
    <location>
        <begin position="978"/>
        <end position="1011"/>
    </location>
</feature>
<evidence type="ECO:0000313" key="23">
    <source>
        <dbReference type="EMBL" id="CAD5111368.1"/>
    </source>
</evidence>
<evidence type="ECO:0000256" key="13">
    <source>
        <dbReference type="ARBA" id="ARBA00047899"/>
    </source>
</evidence>
<dbReference type="FunFam" id="1.10.510.10:FF:000014">
    <property type="entry name" value="Non-specific serine/threonine protein kinase"/>
    <property type="match status" value="1"/>
</dbReference>
<feature type="binding site" evidence="15">
    <location>
        <position position="114"/>
    </location>
    <ligand>
        <name>ATP</name>
        <dbReference type="ChEBI" id="CHEBI:30616"/>
    </ligand>
</feature>
<dbReference type="PROSITE" id="PS50011">
    <property type="entry name" value="PROTEIN_KINASE_DOM"/>
    <property type="match status" value="1"/>
</dbReference>
<evidence type="ECO:0000256" key="11">
    <source>
        <dbReference type="ARBA" id="ARBA00022840"/>
    </source>
</evidence>
<feature type="domain" description="CRIB" evidence="20">
    <location>
        <begin position="1598"/>
        <end position="1611"/>
    </location>
</feature>
<feature type="region of interest" description="Disordered" evidence="17">
    <location>
        <begin position="1634"/>
        <end position="1653"/>
    </location>
</feature>
<dbReference type="InterPro" id="IPR011993">
    <property type="entry name" value="PH-like_dom_sf"/>
</dbReference>
<keyword evidence="8" id="KW-0863">Zinc-finger</keyword>
<feature type="coiled-coil region" evidence="16">
    <location>
        <begin position="690"/>
        <end position="742"/>
    </location>
</feature>
<dbReference type="OrthoDB" id="10047816at2759"/>
<evidence type="ECO:0000313" key="24">
    <source>
        <dbReference type="Proteomes" id="UP000549394"/>
    </source>
</evidence>
<feature type="compositionally biased region" description="Low complexity" evidence="17">
    <location>
        <begin position="997"/>
        <end position="1011"/>
    </location>
</feature>
<evidence type="ECO:0000259" key="19">
    <source>
        <dbReference type="PROSITE" id="PS50081"/>
    </source>
</evidence>
<keyword evidence="10" id="KW-0862">Zinc</keyword>
<dbReference type="PROSITE" id="PS50219">
    <property type="entry name" value="CNH"/>
    <property type="match status" value="1"/>
</dbReference>
<dbReference type="PROSITE" id="PS50081">
    <property type="entry name" value="ZF_DAG_PE_2"/>
    <property type="match status" value="1"/>
</dbReference>
<comment type="catalytic activity">
    <reaction evidence="13">
        <text>L-threonyl-[protein] + ATP = O-phospho-L-threonyl-[protein] + ADP + H(+)</text>
        <dbReference type="Rhea" id="RHEA:46608"/>
        <dbReference type="Rhea" id="RHEA-COMP:11060"/>
        <dbReference type="Rhea" id="RHEA-COMP:11605"/>
        <dbReference type="ChEBI" id="CHEBI:15378"/>
        <dbReference type="ChEBI" id="CHEBI:30013"/>
        <dbReference type="ChEBI" id="CHEBI:30616"/>
        <dbReference type="ChEBI" id="CHEBI:61977"/>
        <dbReference type="ChEBI" id="CHEBI:456216"/>
        <dbReference type="EC" id="2.7.11.1"/>
    </reaction>
</comment>
<dbReference type="SMART" id="SM00220">
    <property type="entry name" value="S_TKc"/>
    <property type="match status" value="1"/>
</dbReference>
<feature type="domain" description="CNH" evidence="21">
    <location>
        <begin position="1239"/>
        <end position="1523"/>
    </location>
</feature>
<feature type="region of interest" description="Disordered" evidence="17">
    <location>
        <begin position="1696"/>
        <end position="1730"/>
    </location>
</feature>
<dbReference type="InterPro" id="IPR002219">
    <property type="entry name" value="PKC_DAG/PE"/>
</dbReference>
<evidence type="ECO:0000256" key="12">
    <source>
        <dbReference type="ARBA" id="ARBA00023054"/>
    </source>
</evidence>
<feature type="compositionally biased region" description="Basic and acidic residues" evidence="17">
    <location>
        <begin position="987"/>
        <end position="996"/>
    </location>
</feature>
<dbReference type="PANTHER" id="PTHR22988:SF66">
    <property type="entry name" value="SERINE_THREONINE-PROTEIN KINASE GENGHIS KHAN"/>
    <property type="match status" value="1"/>
</dbReference>
<gene>
    <name evidence="23" type="ORF">DGYR_LOCUS674</name>
</gene>
<dbReference type="GO" id="GO:0031032">
    <property type="term" value="P:actomyosin structure organization"/>
    <property type="evidence" value="ECO:0007669"/>
    <property type="project" value="TreeGrafter"/>
</dbReference>
<dbReference type="EMBL" id="CAJFCJ010000001">
    <property type="protein sequence ID" value="CAD5111368.1"/>
    <property type="molecule type" value="Genomic_DNA"/>
</dbReference>
<dbReference type="InterPro" id="IPR001180">
    <property type="entry name" value="CNH_dom"/>
</dbReference>
<proteinExistence type="inferred from homology"/>
<feature type="domain" description="AGC-kinase C-terminal" evidence="22">
    <location>
        <begin position="355"/>
        <end position="426"/>
    </location>
</feature>
<keyword evidence="9" id="KW-0418">Kinase</keyword>
<evidence type="ECO:0000256" key="15">
    <source>
        <dbReference type="PROSITE-ProRule" id="PRU10141"/>
    </source>
</evidence>
<dbReference type="InterPro" id="IPR046349">
    <property type="entry name" value="C1-like_sf"/>
</dbReference>
<sequence length="1754" mass="200227">MNKIIQRNGDIEKRIREFERIYLQGPADSDGTVLSLETLLDAFLLLYDECVNSSLRREKIVNDFVKFAQPVVNKVRDLRIRRTDFETLKVIGRGAFGEVSVVKQKDTEDVYAMKILNKWEMQKRAETARFQEERDVLVHGDRRWITRLHYAFQDDENLYLLMDYYCGGDLLTLILKYPEERVPEDVTRFYIAEIVLAINSLHNLRYVHRDIKPDNVLIDRTGHIVLADFGSCLKLRDDGTVNSSVSVGTPDYISPEILMAMEKDKEKGSYGKECDWWSLGVCMYELLIGYAPFYAESLVETYGKIMNHESHLIFPDDEVEISDEAKNLIRGLIAPANIRFGSSGISDFQSHPFFKGIDWERIRDQPAPYIPEVSGDADTSNFSFDDSDYNPPQESRRPSGENTFTGHHLPFIGFTYSKNLIFSDLGCLNSLSEEPTQAPTTPEKESITLQAKDKRIQKLTIEKNELVKKLADTRNLLQRQAFGETQDMSDASNISTLQLDLQREREEKEKLKEIYENIKLELEDSKFELSDYKEISQRKVKDMEISKIKAENLRADAENDRRSLEERLKVQAKELREANMQKDLSLNQWKKVTEQVTSLEVDNKRLLKQYEINLKEMEEAISKYEETKSELRVLEKNSRQMQYDLKEALKEGSNAKSDKERLEKLYRDVINDSSGRIVSNNGTSESEISRKEIDSLLKNHEEEISRMKSDHQQEVKILEDKIDEISNLLVELTNNGEKLKQSHAELMGKHALEIDRIRKEGEEVKIKLEKRCWESEHKLNLVENTIQKAEEENRVLKRDLEQKDAQISHWESQFIELTQWVSEEKVSRGYLQAVASKVAEELEQIKGSAGPLTDHTNTLKNRRSQRVDKSSLLECQASLRAEIRQKEEMSKELQDTRKELLEREKELKDKKSVLQKKEDEITSLKNKIQALEVTSYAFQVPRDTSESSFFSFRDSVYQQREEFKVKLVKSQSRISASHQSFSDTNETFDKENDIKSGDVSSQSVHSSSSESLSKQLVKNDFKGSHKYEVKTWYHPVKCSHCTSLMVGRRRQGYYCRVCSFTCHIDCDKVANIPCPVTPDDLQRPKGIDPVKGVGTAYEALLQIPKPDGGVKKGWIRLYVVVCDYKLFLFELNANGDPTNLLLNVIDMRDELFAVREATENDAIHADKKLLPQIFLVTTSLLQATSQNAEHNILFLCDSPKQRKCLVGALSELREILQQHISSESSIVSKLIYDSSVSAVHKLHCACILNESKLLLGSEEGVYLADLLTDGLVRLGEKKVIYQIEVSKGAKSVLILAGKQRYVRTAPLDAVLKASEAEWKTEWRKLTETKFCTRFSLHTLPTAVLLLVAKARTIQILQLTHGSLRKRADITCMDNIVFMEMQKNNILSVGCSNLTFSLYDVQFDNPAATPLINKEDENLKYLVDMRISDKSMSVITIVDVKQAAKQEWLLVFSDIGVYVDKNGCKSRFTELLWPSPIDNASKRGRLLIAYSRLNAYVYDVVSGSWIQTIPYKKAKPLCSDGSLCSVTISDAPHLIYTRPKKDENGSDFPDELTDFNSRRPNYRNSKRMMKGQTDAQKRLSLPLLFSSSGSDIRMKKNSISGPANFQHIQHVGHSQYKAAVDASSKVELRTGRRISGPTNFKHLEHYGPSMSQMPPLIDIPQKANESREKAANVPKRALSSTSAGQLNELVMHVKTATSGIKRQTSGHSVKSMPPLQIHRPAEQDPDEDISDEIIQQVMSRPPPEGGIPEEDCSSC</sequence>
<dbReference type="SUPFAM" id="SSF56112">
    <property type="entry name" value="Protein kinase-like (PK-like)"/>
    <property type="match status" value="1"/>
</dbReference>
<evidence type="ECO:0000256" key="2">
    <source>
        <dbReference type="ARBA" id="ARBA00012513"/>
    </source>
</evidence>
<evidence type="ECO:0000256" key="16">
    <source>
        <dbReference type="SAM" id="Coils"/>
    </source>
</evidence>
<dbReference type="Gene3D" id="1.10.510.10">
    <property type="entry name" value="Transferase(Phosphotransferase) domain 1"/>
    <property type="match status" value="1"/>
</dbReference>
<organism evidence="23 24">
    <name type="scientific">Dimorphilus gyrociliatus</name>
    <dbReference type="NCBI Taxonomy" id="2664684"/>
    <lineage>
        <taxon>Eukaryota</taxon>
        <taxon>Metazoa</taxon>
        <taxon>Spiralia</taxon>
        <taxon>Lophotrochozoa</taxon>
        <taxon>Annelida</taxon>
        <taxon>Polychaeta</taxon>
        <taxon>Polychaeta incertae sedis</taxon>
        <taxon>Dinophilidae</taxon>
        <taxon>Dimorphilus</taxon>
    </lineage>
</organism>
<dbReference type="SMART" id="SM00036">
    <property type="entry name" value="CNH"/>
    <property type="match status" value="1"/>
</dbReference>
<evidence type="ECO:0000256" key="5">
    <source>
        <dbReference type="ARBA" id="ARBA00022679"/>
    </source>
</evidence>
<feature type="domain" description="Protein kinase" evidence="18">
    <location>
        <begin position="85"/>
        <end position="354"/>
    </location>
</feature>
<dbReference type="PROSITE" id="PS00108">
    <property type="entry name" value="PROTEIN_KINASE_ST"/>
    <property type="match status" value="1"/>
</dbReference>
<dbReference type="GO" id="GO:0008270">
    <property type="term" value="F:zinc ion binding"/>
    <property type="evidence" value="ECO:0007669"/>
    <property type="project" value="UniProtKB-KW"/>
</dbReference>
<evidence type="ECO:0000256" key="7">
    <source>
        <dbReference type="ARBA" id="ARBA00022741"/>
    </source>
</evidence>
<feature type="region of interest" description="Disordered" evidence="17">
    <location>
        <begin position="372"/>
        <end position="404"/>
    </location>
</feature>
<dbReference type="GO" id="GO:0005737">
    <property type="term" value="C:cytoplasm"/>
    <property type="evidence" value="ECO:0007669"/>
    <property type="project" value="TreeGrafter"/>
</dbReference>
<keyword evidence="11 15" id="KW-0067">ATP-binding</keyword>
<comment type="similarity">
    <text evidence="1">Belongs to the protein kinase superfamily. AGC Ser/Thr protein kinase family. DMPK subfamily.</text>
</comment>
<dbReference type="Pfam" id="PF00130">
    <property type="entry name" value="C1_1"/>
    <property type="match status" value="1"/>
</dbReference>
<evidence type="ECO:0000256" key="6">
    <source>
        <dbReference type="ARBA" id="ARBA00022723"/>
    </source>
</evidence>
<dbReference type="InterPro" id="IPR000719">
    <property type="entry name" value="Prot_kinase_dom"/>
</dbReference>
<evidence type="ECO:0000256" key="8">
    <source>
        <dbReference type="ARBA" id="ARBA00022771"/>
    </source>
</evidence>
<dbReference type="PANTHER" id="PTHR22988">
    <property type="entry name" value="MYOTONIC DYSTROPHY S/T KINASE-RELATED"/>
    <property type="match status" value="1"/>
</dbReference>
<keyword evidence="4" id="KW-0597">Phosphoprotein</keyword>
<keyword evidence="3" id="KW-0723">Serine/threonine-protein kinase</keyword>
<feature type="coiled-coil region" evidence="16">
    <location>
        <begin position="772"/>
        <end position="813"/>
    </location>
</feature>
<keyword evidence="7 15" id="KW-0547">Nucleotide-binding</keyword>
<dbReference type="SMART" id="SM00109">
    <property type="entry name" value="C1"/>
    <property type="match status" value="1"/>
</dbReference>
<dbReference type="InterPro" id="IPR000095">
    <property type="entry name" value="CRIB_dom"/>
</dbReference>
<dbReference type="InterPro" id="IPR017441">
    <property type="entry name" value="Protein_kinase_ATP_BS"/>
</dbReference>
<dbReference type="PROSITE" id="PS00107">
    <property type="entry name" value="PROTEIN_KINASE_ATP"/>
    <property type="match status" value="1"/>
</dbReference>
<dbReference type="Gene3D" id="3.30.60.20">
    <property type="match status" value="1"/>
</dbReference>
<dbReference type="InterPro" id="IPR000961">
    <property type="entry name" value="AGC-kinase_C"/>
</dbReference>
<dbReference type="PROSITE" id="PS51285">
    <property type="entry name" value="AGC_KINASE_CTER"/>
    <property type="match status" value="1"/>
</dbReference>
<feature type="domain" description="Phorbol-ester/DAG-type" evidence="19">
    <location>
        <begin position="1024"/>
        <end position="1074"/>
    </location>
</feature>
<accession>A0A7I8V5C6</accession>
<dbReference type="FunFam" id="3.30.200.20:FF:001055">
    <property type="entry name" value="Serine/threonine-protein kinase MRCK beta"/>
    <property type="match status" value="1"/>
</dbReference>
<feature type="coiled-coil region" evidence="16">
    <location>
        <begin position="449"/>
        <end position="665"/>
    </location>
</feature>
<evidence type="ECO:0000259" key="22">
    <source>
        <dbReference type="PROSITE" id="PS51285"/>
    </source>
</evidence>
<dbReference type="InterPro" id="IPR011009">
    <property type="entry name" value="Kinase-like_dom_sf"/>
</dbReference>
<comment type="caution">
    <text evidence="23">The sequence shown here is derived from an EMBL/GenBank/DDBJ whole genome shotgun (WGS) entry which is preliminary data.</text>
</comment>
<feature type="compositionally biased region" description="Polar residues" evidence="17">
    <location>
        <begin position="1696"/>
        <end position="1707"/>
    </location>
</feature>
<feature type="coiled-coil region" evidence="16">
    <location>
        <begin position="876"/>
        <end position="934"/>
    </location>
</feature>
<name>A0A7I8V5C6_9ANNE</name>
<evidence type="ECO:0000256" key="17">
    <source>
        <dbReference type="SAM" id="MobiDB-lite"/>
    </source>
</evidence>
<keyword evidence="6" id="KW-0479">Metal-binding</keyword>
<dbReference type="GO" id="GO:0004674">
    <property type="term" value="F:protein serine/threonine kinase activity"/>
    <property type="evidence" value="ECO:0007669"/>
    <property type="project" value="UniProtKB-KW"/>
</dbReference>
<feature type="domain" description="CRIB" evidence="20">
    <location>
        <begin position="1633"/>
        <end position="1646"/>
    </location>
</feature>
<keyword evidence="12 16" id="KW-0175">Coiled coil</keyword>
<dbReference type="GO" id="GO:0005856">
    <property type="term" value="C:cytoskeleton"/>
    <property type="evidence" value="ECO:0007669"/>
    <property type="project" value="TreeGrafter"/>
</dbReference>
<dbReference type="Pfam" id="PF00069">
    <property type="entry name" value="Pkinase"/>
    <property type="match status" value="1"/>
</dbReference>
<evidence type="ECO:0000259" key="21">
    <source>
        <dbReference type="PROSITE" id="PS50219"/>
    </source>
</evidence>
<dbReference type="Pfam" id="PF00780">
    <property type="entry name" value="CNH"/>
    <property type="match status" value="1"/>
</dbReference>
<dbReference type="EC" id="2.7.11.1" evidence="2"/>
<dbReference type="InterPro" id="IPR057529">
    <property type="entry name" value="MRCK/ROCK_PH"/>
</dbReference>
<evidence type="ECO:0000256" key="10">
    <source>
        <dbReference type="ARBA" id="ARBA00022833"/>
    </source>
</evidence>
<evidence type="ECO:0000256" key="4">
    <source>
        <dbReference type="ARBA" id="ARBA00022553"/>
    </source>
</evidence>
<reference evidence="23 24" key="1">
    <citation type="submission" date="2020-08" db="EMBL/GenBank/DDBJ databases">
        <authorList>
            <person name="Hejnol A."/>
        </authorList>
    </citation>
    <scope>NUCLEOTIDE SEQUENCE [LARGE SCALE GENOMIC DNA]</scope>
</reference>
<dbReference type="Gene3D" id="3.30.200.20">
    <property type="entry name" value="Phosphorylase Kinase, domain 1"/>
    <property type="match status" value="1"/>
</dbReference>
<evidence type="ECO:0000256" key="14">
    <source>
        <dbReference type="ARBA" id="ARBA00048679"/>
    </source>
</evidence>
<evidence type="ECO:0000256" key="1">
    <source>
        <dbReference type="ARBA" id="ARBA00005719"/>
    </source>
</evidence>
<protein>
    <recommendedName>
        <fullName evidence="2">non-specific serine/threonine protein kinase</fullName>
        <ecNumber evidence="2">2.7.11.1</ecNumber>
    </recommendedName>
</protein>
<dbReference type="Pfam" id="PF25346">
    <property type="entry name" value="PH_MRCK"/>
    <property type="match status" value="1"/>
</dbReference>
<evidence type="ECO:0000259" key="20">
    <source>
        <dbReference type="PROSITE" id="PS50108"/>
    </source>
</evidence>
<dbReference type="PROSITE" id="PS00479">
    <property type="entry name" value="ZF_DAG_PE_1"/>
    <property type="match status" value="1"/>
</dbReference>
<dbReference type="PROSITE" id="PS50108">
    <property type="entry name" value="CRIB"/>
    <property type="match status" value="2"/>
</dbReference>
<dbReference type="Proteomes" id="UP000549394">
    <property type="component" value="Unassembled WGS sequence"/>
</dbReference>
<evidence type="ECO:0000259" key="18">
    <source>
        <dbReference type="PROSITE" id="PS50011"/>
    </source>
</evidence>
<keyword evidence="5" id="KW-0808">Transferase</keyword>
<dbReference type="InterPro" id="IPR050839">
    <property type="entry name" value="Rho-assoc_Ser/Thr_Kinase"/>
</dbReference>
<evidence type="ECO:0000256" key="3">
    <source>
        <dbReference type="ARBA" id="ARBA00022527"/>
    </source>
</evidence>
<dbReference type="Gene3D" id="2.30.29.30">
    <property type="entry name" value="Pleckstrin-homology domain (PH domain)/Phosphotyrosine-binding domain (PTB)"/>
    <property type="match status" value="1"/>
</dbReference>
<evidence type="ECO:0000256" key="9">
    <source>
        <dbReference type="ARBA" id="ARBA00022777"/>
    </source>
</evidence>
<dbReference type="CDD" id="cd05597">
    <property type="entry name" value="STKc_DMPK_like"/>
    <property type="match status" value="1"/>
</dbReference>
<keyword evidence="24" id="KW-1185">Reference proteome</keyword>
<comment type="catalytic activity">
    <reaction evidence="14">
        <text>L-seryl-[protein] + ATP = O-phospho-L-seryl-[protein] + ADP + H(+)</text>
        <dbReference type="Rhea" id="RHEA:17989"/>
        <dbReference type="Rhea" id="RHEA-COMP:9863"/>
        <dbReference type="Rhea" id="RHEA-COMP:11604"/>
        <dbReference type="ChEBI" id="CHEBI:15378"/>
        <dbReference type="ChEBI" id="CHEBI:29999"/>
        <dbReference type="ChEBI" id="CHEBI:30616"/>
        <dbReference type="ChEBI" id="CHEBI:83421"/>
        <dbReference type="ChEBI" id="CHEBI:456216"/>
        <dbReference type="EC" id="2.7.11.1"/>
    </reaction>
</comment>